<organism evidence="2 3">
    <name type="scientific">Novosphingobium pentaromativorans</name>
    <dbReference type="NCBI Taxonomy" id="205844"/>
    <lineage>
        <taxon>Bacteria</taxon>
        <taxon>Pseudomonadati</taxon>
        <taxon>Pseudomonadota</taxon>
        <taxon>Alphaproteobacteria</taxon>
        <taxon>Sphingomonadales</taxon>
        <taxon>Sphingomonadaceae</taxon>
        <taxon>Novosphingobium</taxon>
    </lineage>
</organism>
<accession>A0A2W5NVC5</accession>
<evidence type="ECO:0000313" key="2">
    <source>
        <dbReference type="EMBL" id="PZQ54615.1"/>
    </source>
</evidence>
<gene>
    <name evidence="2" type="ORF">DI555_11275</name>
</gene>
<dbReference type="AlphaFoldDB" id="A0A2W5NVC5"/>
<dbReference type="Pfam" id="PF13692">
    <property type="entry name" value="Glyco_trans_1_4"/>
    <property type="match status" value="1"/>
</dbReference>
<dbReference type="Pfam" id="PF13439">
    <property type="entry name" value="Glyco_transf_4"/>
    <property type="match status" value="1"/>
</dbReference>
<reference evidence="2 3" key="1">
    <citation type="submission" date="2017-08" db="EMBL/GenBank/DDBJ databases">
        <title>Infants hospitalized years apart are colonized by the same room-sourced microbial strains.</title>
        <authorList>
            <person name="Brooks B."/>
            <person name="Olm M.R."/>
            <person name="Firek B.A."/>
            <person name="Baker R."/>
            <person name="Thomas B.C."/>
            <person name="Morowitz M.J."/>
            <person name="Banfield J.F."/>
        </authorList>
    </citation>
    <scope>NUCLEOTIDE SEQUENCE [LARGE SCALE GENOMIC DNA]</scope>
    <source>
        <strain evidence="2">S2_005_002_R2_33</strain>
    </source>
</reference>
<proteinExistence type="predicted"/>
<dbReference type="Proteomes" id="UP000249082">
    <property type="component" value="Unassembled WGS sequence"/>
</dbReference>
<evidence type="ECO:0000259" key="1">
    <source>
        <dbReference type="Pfam" id="PF13439"/>
    </source>
</evidence>
<dbReference type="Gene3D" id="3.40.50.2000">
    <property type="entry name" value="Glycogen Phosphorylase B"/>
    <property type="match status" value="2"/>
</dbReference>
<dbReference type="EMBL" id="QFPX01000008">
    <property type="protein sequence ID" value="PZQ54615.1"/>
    <property type="molecule type" value="Genomic_DNA"/>
</dbReference>
<dbReference type="SUPFAM" id="SSF53756">
    <property type="entry name" value="UDP-Glycosyltransferase/glycogen phosphorylase"/>
    <property type="match status" value="1"/>
</dbReference>
<feature type="domain" description="Glycosyltransferase subfamily 4-like N-terminal" evidence="1">
    <location>
        <begin position="40"/>
        <end position="166"/>
    </location>
</feature>
<comment type="caution">
    <text evidence="2">The sequence shown here is derived from an EMBL/GenBank/DDBJ whole genome shotgun (WGS) entry which is preliminary data.</text>
</comment>
<name>A0A2W5NVC5_9SPHN</name>
<sequence>MLNPASGGSGPVNYRVAFLSPVSFFKGGAERSLFDLMANPNVDPLLVVPAEGPVSEQAASRGIPVEVVDFGQVAAIRRPVRPSSVGAAFGDWFGAARKLMAVTKRHGADIVHSNGLKAHCIAGLARKLGGEACVFHVRDIAVRGSERLIWKGLARSSDHTVLVSRACWPGEALPGNVSVVFNGVKRSDVPQLPSGSQSESILPRGAGTSLVVGICGRIHPFKGHHVAIDWLGAAHRRGLPITLLVRGEAEEEDRPYLDSLKRQADALGLKDFVRFEGRFEGLAAIYNGLDAVLVPSETPDPLPRSVMEAMSMGLPVVGYPAGGIVEMIDHRENGWLAGDAEAFCAAMEEISSLGPMLVELQKSAARTVAERFGMERMHRQVNDVYSAVLGR</sequence>
<dbReference type="CDD" id="cd03801">
    <property type="entry name" value="GT4_PimA-like"/>
    <property type="match status" value="1"/>
</dbReference>
<protein>
    <recommendedName>
        <fullName evidence="1">Glycosyltransferase subfamily 4-like N-terminal domain-containing protein</fullName>
    </recommendedName>
</protein>
<dbReference type="PANTHER" id="PTHR12526">
    <property type="entry name" value="GLYCOSYLTRANSFERASE"/>
    <property type="match status" value="1"/>
</dbReference>
<evidence type="ECO:0000313" key="3">
    <source>
        <dbReference type="Proteomes" id="UP000249082"/>
    </source>
</evidence>
<dbReference type="InterPro" id="IPR028098">
    <property type="entry name" value="Glyco_trans_4-like_N"/>
</dbReference>